<evidence type="ECO:0000313" key="3">
    <source>
        <dbReference type="Proteomes" id="UP001565368"/>
    </source>
</evidence>
<protein>
    <submittedName>
        <fullName evidence="2">Uncharacterized protein</fullName>
    </submittedName>
</protein>
<feature type="compositionally biased region" description="Low complexity" evidence="1">
    <location>
        <begin position="115"/>
        <end position="128"/>
    </location>
</feature>
<dbReference type="EMBL" id="JBBXJM010000002">
    <property type="protein sequence ID" value="KAL1411234.1"/>
    <property type="molecule type" value="Genomic_DNA"/>
</dbReference>
<proteinExistence type="predicted"/>
<gene>
    <name evidence="2" type="ORF">Q8F55_002185</name>
</gene>
<feature type="compositionally biased region" description="Basic and acidic residues" evidence="1">
    <location>
        <begin position="132"/>
        <end position="141"/>
    </location>
</feature>
<keyword evidence="3" id="KW-1185">Reference proteome</keyword>
<feature type="compositionally biased region" description="Low complexity" evidence="1">
    <location>
        <begin position="157"/>
        <end position="173"/>
    </location>
</feature>
<name>A0ABR3Q940_9TREE</name>
<comment type="caution">
    <text evidence="2">The sequence shown here is derived from an EMBL/GenBank/DDBJ whole genome shotgun (WGS) entry which is preliminary data.</text>
</comment>
<evidence type="ECO:0000313" key="2">
    <source>
        <dbReference type="EMBL" id="KAL1411234.1"/>
    </source>
</evidence>
<feature type="region of interest" description="Disordered" evidence="1">
    <location>
        <begin position="1"/>
        <end position="173"/>
    </location>
</feature>
<evidence type="ECO:0000256" key="1">
    <source>
        <dbReference type="SAM" id="MobiDB-lite"/>
    </source>
</evidence>
<dbReference type="RefSeq" id="XP_069211178.1">
    <property type="nucleotide sequence ID" value="XM_069350792.1"/>
</dbReference>
<dbReference type="Proteomes" id="UP001565368">
    <property type="component" value="Unassembled WGS sequence"/>
</dbReference>
<dbReference type="GeneID" id="95983228"/>
<organism evidence="2 3">
    <name type="scientific">Vanrija albida</name>
    <dbReference type="NCBI Taxonomy" id="181172"/>
    <lineage>
        <taxon>Eukaryota</taxon>
        <taxon>Fungi</taxon>
        <taxon>Dikarya</taxon>
        <taxon>Basidiomycota</taxon>
        <taxon>Agaricomycotina</taxon>
        <taxon>Tremellomycetes</taxon>
        <taxon>Trichosporonales</taxon>
        <taxon>Trichosporonaceae</taxon>
        <taxon>Vanrija</taxon>
    </lineage>
</organism>
<reference evidence="2 3" key="1">
    <citation type="submission" date="2023-08" db="EMBL/GenBank/DDBJ databases">
        <title>Annotated Genome Sequence of Vanrija albida AlHP1.</title>
        <authorList>
            <person name="Herzog R."/>
        </authorList>
    </citation>
    <scope>NUCLEOTIDE SEQUENCE [LARGE SCALE GENOMIC DNA]</scope>
    <source>
        <strain evidence="2 3">AlHP1</strain>
    </source>
</reference>
<sequence length="276" mass="28720">MPVTKKKGAMFAIYADSPPKESPTGVSGASSARSPSKKPSGTRRALTALEPAATRRGFPSSAGTGLSGADRPVKAPLGKLPSKGELRQPLGAKLGTARPAAKPKAAPKRQFEIFADPAPSSSSAAPRPASKRRPEGDKENAAPDSPSARTRSKARVADPAPKGKAAPLPPRRALADQPLADVSLAYGAEGDEPEGFRRPASALRVSCLCGAVLIAVMRRSADASTTTDGHDRLDSTTPLYHPLSPCPRTHGHYSRLLVDHVSPIHGPYPSTLTPDT</sequence>
<feature type="compositionally biased region" description="Low complexity" evidence="1">
    <location>
        <begin position="27"/>
        <end position="39"/>
    </location>
</feature>
<accession>A0ABR3Q940</accession>